<proteinExistence type="predicted"/>
<dbReference type="Proteomes" id="UP000237105">
    <property type="component" value="Unassembled WGS sequence"/>
</dbReference>
<organism evidence="2 3">
    <name type="scientific">Parasponia andersonii</name>
    <name type="common">Sponia andersonii</name>
    <dbReference type="NCBI Taxonomy" id="3476"/>
    <lineage>
        <taxon>Eukaryota</taxon>
        <taxon>Viridiplantae</taxon>
        <taxon>Streptophyta</taxon>
        <taxon>Embryophyta</taxon>
        <taxon>Tracheophyta</taxon>
        <taxon>Spermatophyta</taxon>
        <taxon>Magnoliopsida</taxon>
        <taxon>eudicotyledons</taxon>
        <taxon>Gunneridae</taxon>
        <taxon>Pentapetalae</taxon>
        <taxon>rosids</taxon>
        <taxon>fabids</taxon>
        <taxon>Rosales</taxon>
        <taxon>Cannabaceae</taxon>
        <taxon>Parasponia</taxon>
    </lineage>
</organism>
<feature type="region of interest" description="Disordered" evidence="1">
    <location>
        <begin position="1"/>
        <end position="26"/>
    </location>
</feature>
<dbReference type="OrthoDB" id="10472899at2759"/>
<reference evidence="3" key="1">
    <citation type="submission" date="2016-06" db="EMBL/GenBank/DDBJ databases">
        <title>Parallel loss of symbiosis genes in relatives of nitrogen-fixing non-legume Parasponia.</title>
        <authorList>
            <person name="Van Velzen R."/>
            <person name="Holmer R."/>
            <person name="Bu F."/>
            <person name="Rutten L."/>
            <person name="Van Zeijl A."/>
            <person name="Liu W."/>
            <person name="Santuari L."/>
            <person name="Cao Q."/>
            <person name="Sharma T."/>
            <person name="Shen D."/>
            <person name="Roswanjaya Y."/>
            <person name="Wardhani T."/>
            <person name="Kalhor M.S."/>
            <person name="Jansen J."/>
            <person name="Van den Hoogen J."/>
            <person name="Gungor B."/>
            <person name="Hartog M."/>
            <person name="Hontelez J."/>
            <person name="Verver J."/>
            <person name="Yang W.-C."/>
            <person name="Schijlen E."/>
            <person name="Repin R."/>
            <person name="Schilthuizen M."/>
            <person name="Schranz E."/>
            <person name="Heidstra R."/>
            <person name="Miyata K."/>
            <person name="Fedorova E."/>
            <person name="Kohlen W."/>
            <person name="Bisseling T."/>
            <person name="Smit S."/>
            <person name="Geurts R."/>
        </authorList>
    </citation>
    <scope>NUCLEOTIDE SEQUENCE [LARGE SCALE GENOMIC DNA]</scope>
    <source>
        <strain evidence="3">cv. WU1-14</strain>
    </source>
</reference>
<feature type="compositionally biased region" description="Basic and acidic residues" evidence="1">
    <location>
        <begin position="1"/>
        <end position="11"/>
    </location>
</feature>
<evidence type="ECO:0000256" key="1">
    <source>
        <dbReference type="SAM" id="MobiDB-lite"/>
    </source>
</evidence>
<evidence type="ECO:0000313" key="3">
    <source>
        <dbReference type="Proteomes" id="UP000237105"/>
    </source>
</evidence>
<comment type="caution">
    <text evidence="2">The sequence shown here is derived from an EMBL/GenBank/DDBJ whole genome shotgun (WGS) entry which is preliminary data.</text>
</comment>
<dbReference type="AlphaFoldDB" id="A0A2P5A7K1"/>
<keyword evidence="3" id="KW-1185">Reference proteome</keyword>
<accession>A0A2P5A7K1</accession>
<name>A0A2P5A7K1_PARAD</name>
<evidence type="ECO:0000313" key="2">
    <source>
        <dbReference type="EMBL" id="PON32525.1"/>
    </source>
</evidence>
<gene>
    <name evidence="2" type="ORF">PanWU01x14_360650</name>
</gene>
<sequence length="80" mass="9440">MLESNQLEHKSITRKQRKQQSQKSWLHRQNTAIISSVLRLSPSRWQTSRECIVLYGVYILNCSSSLSQEISQIPYEQNKF</sequence>
<dbReference type="EMBL" id="JXTB01000808">
    <property type="protein sequence ID" value="PON32525.1"/>
    <property type="molecule type" value="Genomic_DNA"/>
</dbReference>
<protein>
    <submittedName>
        <fullName evidence="2">Uncharacterized protein</fullName>
    </submittedName>
</protein>